<keyword evidence="2" id="KW-0732">Signal</keyword>
<name>A0A7X6B7F0_9SPHN</name>
<reference evidence="3 4" key="1">
    <citation type="submission" date="2020-03" db="EMBL/GenBank/DDBJ databases">
        <title>Genomic Encyclopedia of Type Strains, Phase IV (KMG-IV): sequencing the most valuable type-strain genomes for metagenomic binning, comparative biology and taxonomic classification.</title>
        <authorList>
            <person name="Goeker M."/>
        </authorList>
    </citation>
    <scope>NUCLEOTIDE SEQUENCE [LARGE SCALE GENOMIC DNA]</scope>
    <source>
        <strain evidence="3 4">DSM 25229</strain>
    </source>
</reference>
<dbReference type="RefSeq" id="WP_167918271.1">
    <property type="nucleotide sequence ID" value="NZ_JAATIT010000001.1"/>
</dbReference>
<feature type="chain" id="PRO_5031472802" evidence="2">
    <location>
        <begin position="18"/>
        <end position="185"/>
    </location>
</feature>
<dbReference type="Proteomes" id="UP000535078">
    <property type="component" value="Unassembled WGS sequence"/>
</dbReference>
<feature type="signal peptide" evidence="2">
    <location>
        <begin position="1"/>
        <end position="17"/>
    </location>
</feature>
<keyword evidence="4" id="KW-1185">Reference proteome</keyword>
<feature type="region of interest" description="Disordered" evidence="1">
    <location>
        <begin position="19"/>
        <end position="71"/>
    </location>
</feature>
<evidence type="ECO:0000256" key="2">
    <source>
        <dbReference type="SAM" id="SignalP"/>
    </source>
</evidence>
<dbReference type="PROSITE" id="PS51257">
    <property type="entry name" value="PROKAR_LIPOPROTEIN"/>
    <property type="match status" value="1"/>
</dbReference>
<sequence length="185" mass="19253">MQSKMFTLAGAAALALAACTAKEKPTQDSTADAPTGGVTREEAKAEPDAPPVTPMPAATVIQSQPGPDGSQVDLLSVKVTGDILTVAMRCSSPERYNRESIRVAQISVIDDATSQRIGVLKDNEGNAMVSNLVRSSSPDNDNMMVDCTSKPGVMWAKFPAPPATSATVSINLPGVAPFDGIPVQR</sequence>
<proteinExistence type="predicted"/>
<evidence type="ECO:0000313" key="4">
    <source>
        <dbReference type="Proteomes" id="UP000535078"/>
    </source>
</evidence>
<accession>A0A7X6B7F0</accession>
<gene>
    <name evidence="3" type="ORF">GGR90_000008</name>
</gene>
<protein>
    <submittedName>
        <fullName evidence="3">Glucose/arabinose dehydrogenase</fullName>
    </submittedName>
</protein>
<dbReference type="EMBL" id="JAATIT010000001">
    <property type="protein sequence ID" value="NJB87856.1"/>
    <property type="molecule type" value="Genomic_DNA"/>
</dbReference>
<evidence type="ECO:0000256" key="1">
    <source>
        <dbReference type="SAM" id="MobiDB-lite"/>
    </source>
</evidence>
<evidence type="ECO:0000313" key="3">
    <source>
        <dbReference type="EMBL" id="NJB87856.1"/>
    </source>
</evidence>
<dbReference type="AlphaFoldDB" id="A0A7X6B7F0"/>
<organism evidence="3 4">
    <name type="scientific">Sphingopyxis italica</name>
    <dbReference type="NCBI Taxonomy" id="1129133"/>
    <lineage>
        <taxon>Bacteria</taxon>
        <taxon>Pseudomonadati</taxon>
        <taxon>Pseudomonadota</taxon>
        <taxon>Alphaproteobacteria</taxon>
        <taxon>Sphingomonadales</taxon>
        <taxon>Sphingomonadaceae</taxon>
        <taxon>Sphingopyxis</taxon>
    </lineage>
</organism>
<comment type="caution">
    <text evidence="3">The sequence shown here is derived from an EMBL/GenBank/DDBJ whole genome shotgun (WGS) entry which is preliminary data.</text>
</comment>